<dbReference type="Pfam" id="PF00353">
    <property type="entry name" value="HemolysinCabind"/>
    <property type="match status" value="1"/>
</dbReference>
<dbReference type="PANTHER" id="PTHR38340">
    <property type="entry name" value="S-LAYER PROTEIN"/>
    <property type="match status" value="1"/>
</dbReference>
<feature type="domain" description="GEVED" evidence="3">
    <location>
        <begin position="414"/>
        <end position="490"/>
    </location>
</feature>
<proteinExistence type="predicted"/>
<dbReference type="InterPro" id="IPR018511">
    <property type="entry name" value="Hemolysin-typ_Ca-bd_CS"/>
</dbReference>
<dbReference type="InterPro" id="IPR011049">
    <property type="entry name" value="Serralysin-like_metalloprot_C"/>
</dbReference>
<keyword evidence="2" id="KW-0964">Secreted</keyword>
<dbReference type="InterPro" id="IPR045474">
    <property type="entry name" value="GEVED"/>
</dbReference>
<name>A0A517YCS0_9BACT</name>
<dbReference type="GO" id="GO:0005509">
    <property type="term" value="F:calcium ion binding"/>
    <property type="evidence" value="ECO:0007669"/>
    <property type="project" value="InterPro"/>
</dbReference>
<dbReference type="SUPFAM" id="SSF51120">
    <property type="entry name" value="beta-Roll"/>
    <property type="match status" value="1"/>
</dbReference>
<dbReference type="SUPFAM" id="SSF50939">
    <property type="entry name" value="Sialidases"/>
    <property type="match status" value="1"/>
</dbReference>
<dbReference type="PANTHER" id="PTHR38340:SF1">
    <property type="entry name" value="S-LAYER PROTEIN"/>
    <property type="match status" value="1"/>
</dbReference>
<keyword evidence="5" id="KW-1185">Reference proteome</keyword>
<dbReference type="EMBL" id="CP036274">
    <property type="protein sequence ID" value="QDU28037.1"/>
    <property type="molecule type" value="Genomic_DNA"/>
</dbReference>
<evidence type="ECO:0000259" key="3">
    <source>
        <dbReference type="Pfam" id="PF20009"/>
    </source>
</evidence>
<dbReference type="InterPro" id="IPR001343">
    <property type="entry name" value="Hemolysn_Ca-bd"/>
</dbReference>
<protein>
    <submittedName>
        <fullName evidence="4">RTX-I toxin determinant A from serotypes 1/9</fullName>
    </submittedName>
</protein>
<reference evidence="4 5" key="1">
    <citation type="submission" date="2019-02" db="EMBL/GenBank/DDBJ databases">
        <title>Deep-cultivation of Planctomycetes and their phenomic and genomic characterization uncovers novel biology.</title>
        <authorList>
            <person name="Wiegand S."/>
            <person name="Jogler M."/>
            <person name="Boedeker C."/>
            <person name="Pinto D."/>
            <person name="Vollmers J."/>
            <person name="Rivas-Marin E."/>
            <person name="Kohn T."/>
            <person name="Peeters S.H."/>
            <person name="Heuer A."/>
            <person name="Rast P."/>
            <person name="Oberbeckmann S."/>
            <person name="Bunk B."/>
            <person name="Jeske O."/>
            <person name="Meyerdierks A."/>
            <person name="Storesund J.E."/>
            <person name="Kallscheuer N."/>
            <person name="Luecker S."/>
            <person name="Lage O.M."/>
            <person name="Pohl T."/>
            <person name="Merkel B.J."/>
            <person name="Hornburger P."/>
            <person name="Mueller R.-W."/>
            <person name="Bruemmer F."/>
            <person name="Labrenz M."/>
            <person name="Spormann A.M."/>
            <person name="Op den Camp H."/>
            <person name="Overmann J."/>
            <person name="Amann R."/>
            <person name="Jetten M.S.M."/>
            <person name="Mascher T."/>
            <person name="Medema M.H."/>
            <person name="Devos D.P."/>
            <person name="Kaster A.-K."/>
            <person name="Ovreas L."/>
            <person name="Rohde M."/>
            <person name="Galperin M.Y."/>
            <person name="Jogler C."/>
        </authorList>
    </citation>
    <scope>NUCLEOTIDE SEQUENCE [LARGE SCALE GENOMIC DNA]</scope>
    <source>
        <strain evidence="4 5">ETA_A8</strain>
    </source>
</reference>
<evidence type="ECO:0000313" key="4">
    <source>
        <dbReference type="EMBL" id="QDU28037.1"/>
    </source>
</evidence>
<evidence type="ECO:0000313" key="5">
    <source>
        <dbReference type="Proteomes" id="UP000315017"/>
    </source>
</evidence>
<dbReference type="KEGG" id="aagg:ETAA8_31290"/>
<dbReference type="Pfam" id="PF20009">
    <property type="entry name" value="GEVED"/>
    <property type="match status" value="1"/>
</dbReference>
<evidence type="ECO:0000256" key="1">
    <source>
        <dbReference type="ARBA" id="ARBA00004613"/>
    </source>
</evidence>
<sequence>MAALHTGTQVNDLPNASIFEAQTTANVAASPNSNIYVSYGGSSGVRVATSSDRGEHFAKSVRLSTANASSVAVAVSGDEDVFVSWNVGSNLYLARSANDGLSFSAPKLVTNSFYNGLTMTVEGNNVYLGDSSGYRIYTNTTDGVGAFVVTTRSPEAFGHLLADPSNGDVYQVTDNPTLIAGVSTNHAATFIDIPLSGGSIYYSNVASSFGELGKYAFVAGGAYDPSVADDAFRIDLETGDAVPLVVGEITNSQGRDLAADQLGNVVDSYYHDGEIRYRVSQDLGTTFGSEITVATAASSNVAINEAFQDVVVLYQVGGNLFVSTFANELLTQFDFGDAPLSYGTTLATNGARHATSSLFLGAAVDIDTDGQPSVAADGDNTHGVNDEDGVILPATFTSGQTTTITVNASAAGKLDGWIDLNRNGKFDVTEKIFNSVSVAAGNNELTLTVPFANVNGVIGESFARFRVSSAGGLTATGYAPDGEVEDYAVNLLGGGLVQVLPAGESHQNALTINGTGGSDAIAVQFVPGSTTQVRVVAFGKVQGPFALSSFDRIDIQGYAGNDAISIAREITKPATIRAGAGNDSVVSGSGDDLIFGEAGVDSLVGGAGTDVILGGGGNDTLVGGLGRDLLIGGNGVDSLNGQEGDDILIGGNTTHDENQQMLQTIAQAWAANASFDTRRTTLAANLNVNTVLNDGAKDKLSGNADRDWMLDFALLDLYLDFNANNTTGDRKN</sequence>
<dbReference type="Proteomes" id="UP000315017">
    <property type="component" value="Chromosome"/>
</dbReference>
<evidence type="ECO:0000256" key="2">
    <source>
        <dbReference type="ARBA" id="ARBA00022525"/>
    </source>
</evidence>
<gene>
    <name evidence="4" type="primary">apxIA_3</name>
    <name evidence="4" type="ORF">ETAA8_31290</name>
</gene>
<organism evidence="4 5">
    <name type="scientific">Anatilimnocola aggregata</name>
    <dbReference type="NCBI Taxonomy" id="2528021"/>
    <lineage>
        <taxon>Bacteria</taxon>
        <taxon>Pseudomonadati</taxon>
        <taxon>Planctomycetota</taxon>
        <taxon>Planctomycetia</taxon>
        <taxon>Pirellulales</taxon>
        <taxon>Pirellulaceae</taxon>
        <taxon>Anatilimnocola</taxon>
    </lineage>
</organism>
<dbReference type="InterPro" id="IPR050557">
    <property type="entry name" value="RTX_toxin/Mannuronan_C5-epim"/>
</dbReference>
<dbReference type="PRINTS" id="PR00313">
    <property type="entry name" value="CABNDNGRPT"/>
</dbReference>
<dbReference type="GO" id="GO:0005576">
    <property type="term" value="C:extracellular region"/>
    <property type="evidence" value="ECO:0007669"/>
    <property type="project" value="UniProtKB-SubCell"/>
</dbReference>
<dbReference type="InterPro" id="IPR036278">
    <property type="entry name" value="Sialidase_sf"/>
</dbReference>
<dbReference type="Gene3D" id="2.150.10.10">
    <property type="entry name" value="Serralysin-like metalloprotease, C-terminal"/>
    <property type="match status" value="1"/>
</dbReference>
<accession>A0A517YCS0</accession>
<dbReference type="AlphaFoldDB" id="A0A517YCS0"/>
<comment type="subcellular location">
    <subcellularLocation>
        <location evidence="1">Secreted</location>
    </subcellularLocation>
</comment>
<dbReference type="PROSITE" id="PS00330">
    <property type="entry name" value="HEMOLYSIN_CALCIUM"/>
    <property type="match status" value="4"/>
</dbReference>